<dbReference type="InterPro" id="IPR002933">
    <property type="entry name" value="Peptidase_M20"/>
</dbReference>
<feature type="domain" description="Peptidase M20 dimerisation" evidence="5">
    <location>
        <begin position="189"/>
        <end position="343"/>
    </location>
</feature>
<protein>
    <submittedName>
        <fullName evidence="6">Acetylornithine deacetylase/Succinyl-diaminopimelate desuccinylase</fullName>
    </submittedName>
</protein>
<keyword evidence="1" id="KW-0645">Protease</keyword>
<dbReference type="AlphaFoldDB" id="A0A1H7BLH4"/>
<dbReference type="Pfam" id="PF07687">
    <property type="entry name" value="M20_dimer"/>
    <property type="match status" value="1"/>
</dbReference>
<evidence type="ECO:0000256" key="2">
    <source>
        <dbReference type="ARBA" id="ARBA00022723"/>
    </source>
</evidence>
<sequence length="467" mass="49433">MTELTADLSAHIERGLTDLRDLVALPSVSAQGRMLPETAAAVARLLEDEGFRVQTFPGQVAPVLLAEAGSGPQTLLIYNHYDVQPEDPLDLWESPPFTLTERAGRLYGRGVSDDKGEIASRLAAIRAVRERHGGKLPLRVRWLIEGEEEVGSPSLEAFITEHAEALRADGCWWEFGGISPEGRPVLSLGLKGVMCVELRCRVAESDLHSSLGAVIDNPLYRLARAVASLRDEAGTVTIPGFHDEVRGASAADLEAIARIPGDGAAVREAFGVTRPLATGPDHHRRSNLKPVVNVNGWGGGYQGEGSKTVLPAHGFVKLDFRLVPDQDPARVLELLRAHLAAQGLGDIEVVELEASQKAARADADHAFVQACVAAARAAHGAEPIVQPSSAASGPMHPFTSVLGVPCVAAGIGNHAGRVHAPNENIVREHFARGVAFGVELIEALGRAEPGSGLPTPEPATPLSDGSR</sequence>
<dbReference type="GO" id="GO:0006508">
    <property type="term" value="P:proteolysis"/>
    <property type="evidence" value="ECO:0007669"/>
    <property type="project" value="UniProtKB-KW"/>
</dbReference>
<dbReference type="OrthoDB" id="9761532at2"/>
<reference evidence="7" key="1">
    <citation type="submission" date="2016-10" db="EMBL/GenBank/DDBJ databases">
        <authorList>
            <person name="Varghese N."/>
            <person name="Submissions S."/>
        </authorList>
    </citation>
    <scope>NUCLEOTIDE SEQUENCE [LARGE SCALE GENOMIC DNA]</scope>
    <source>
        <strain evidence="7">CGMCC 1.10218</strain>
    </source>
</reference>
<evidence type="ECO:0000256" key="4">
    <source>
        <dbReference type="SAM" id="MobiDB-lite"/>
    </source>
</evidence>
<dbReference type="GO" id="GO:0005829">
    <property type="term" value="C:cytosol"/>
    <property type="evidence" value="ECO:0007669"/>
    <property type="project" value="TreeGrafter"/>
</dbReference>
<dbReference type="GO" id="GO:0046872">
    <property type="term" value="F:metal ion binding"/>
    <property type="evidence" value="ECO:0007669"/>
    <property type="project" value="UniProtKB-KW"/>
</dbReference>
<proteinExistence type="predicted"/>
<keyword evidence="3" id="KW-0378">Hydrolase</keyword>
<dbReference type="GO" id="GO:0009014">
    <property type="term" value="F:succinyl-diaminopimelate desuccinylase activity"/>
    <property type="evidence" value="ECO:0007669"/>
    <property type="project" value="TreeGrafter"/>
</dbReference>
<dbReference type="SUPFAM" id="SSF53187">
    <property type="entry name" value="Zn-dependent exopeptidases"/>
    <property type="match status" value="1"/>
</dbReference>
<dbReference type="Pfam" id="PF01546">
    <property type="entry name" value="Peptidase_M20"/>
    <property type="match status" value="1"/>
</dbReference>
<evidence type="ECO:0000313" key="6">
    <source>
        <dbReference type="EMBL" id="SEJ77207.1"/>
    </source>
</evidence>
<name>A0A1H7BLH4_9DEIO</name>
<dbReference type="Proteomes" id="UP000199223">
    <property type="component" value="Unassembled WGS sequence"/>
</dbReference>
<evidence type="ECO:0000313" key="7">
    <source>
        <dbReference type="Proteomes" id="UP000199223"/>
    </source>
</evidence>
<organism evidence="6 7">
    <name type="scientific">Deinococcus reticulitermitis</name>
    <dbReference type="NCBI Taxonomy" id="856736"/>
    <lineage>
        <taxon>Bacteria</taxon>
        <taxon>Thermotogati</taxon>
        <taxon>Deinococcota</taxon>
        <taxon>Deinococci</taxon>
        <taxon>Deinococcales</taxon>
        <taxon>Deinococcaceae</taxon>
        <taxon>Deinococcus</taxon>
    </lineage>
</organism>
<evidence type="ECO:0000256" key="1">
    <source>
        <dbReference type="ARBA" id="ARBA00022670"/>
    </source>
</evidence>
<accession>A0A1H7BLH4</accession>
<dbReference type="GO" id="GO:0009089">
    <property type="term" value="P:lysine biosynthetic process via diaminopimelate"/>
    <property type="evidence" value="ECO:0007669"/>
    <property type="project" value="TreeGrafter"/>
</dbReference>
<dbReference type="EMBL" id="FNZA01000018">
    <property type="protein sequence ID" value="SEJ77207.1"/>
    <property type="molecule type" value="Genomic_DNA"/>
</dbReference>
<evidence type="ECO:0000259" key="5">
    <source>
        <dbReference type="Pfam" id="PF07687"/>
    </source>
</evidence>
<gene>
    <name evidence="6" type="ORF">SAMN04488058_11821</name>
</gene>
<evidence type="ECO:0000256" key="3">
    <source>
        <dbReference type="ARBA" id="ARBA00022801"/>
    </source>
</evidence>
<dbReference type="PANTHER" id="PTHR43270:SF8">
    <property type="entry name" value="DI- AND TRIPEPTIDASE DUG2-RELATED"/>
    <property type="match status" value="1"/>
</dbReference>
<dbReference type="InterPro" id="IPR011650">
    <property type="entry name" value="Peptidase_M20_dimer"/>
</dbReference>
<dbReference type="InterPro" id="IPR051458">
    <property type="entry name" value="Cyt/Met_Dipeptidase"/>
</dbReference>
<dbReference type="RefSeq" id="WP_092265361.1">
    <property type="nucleotide sequence ID" value="NZ_FNZA01000018.1"/>
</dbReference>
<dbReference type="PANTHER" id="PTHR43270">
    <property type="entry name" value="BETA-ALA-HIS DIPEPTIDASE"/>
    <property type="match status" value="1"/>
</dbReference>
<dbReference type="GO" id="GO:0008233">
    <property type="term" value="F:peptidase activity"/>
    <property type="evidence" value="ECO:0007669"/>
    <property type="project" value="UniProtKB-KW"/>
</dbReference>
<feature type="region of interest" description="Disordered" evidence="4">
    <location>
        <begin position="447"/>
        <end position="467"/>
    </location>
</feature>
<keyword evidence="7" id="KW-1185">Reference proteome</keyword>
<dbReference type="Gene3D" id="3.40.630.10">
    <property type="entry name" value="Zn peptidases"/>
    <property type="match status" value="1"/>
</dbReference>
<dbReference type="Gene3D" id="3.30.70.360">
    <property type="match status" value="1"/>
</dbReference>
<keyword evidence="2" id="KW-0479">Metal-binding</keyword>
<dbReference type="STRING" id="856736.SAMN04488058_11821"/>